<dbReference type="Pfam" id="PF13365">
    <property type="entry name" value="Trypsin_2"/>
    <property type="match status" value="1"/>
</dbReference>
<dbReference type="GO" id="GO:0004252">
    <property type="term" value="F:serine-type endopeptidase activity"/>
    <property type="evidence" value="ECO:0007669"/>
    <property type="project" value="InterPro"/>
</dbReference>
<name>X1TAY2_9ZZZZ</name>
<dbReference type="InterPro" id="IPR051201">
    <property type="entry name" value="Chloro_Bact_Ser_Proteases"/>
</dbReference>
<comment type="caution">
    <text evidence="4">The sequence shown here is derived from an EMBL/GenBank/DDBJ whole genome shotgun (WGS) entry which is preliminary data.</text>
</comment>
<feature type="non-terminal residue" evidence="4">
    <location>
        <position position="1"/>
    </location>
</feature>
<evidence type="ECO:0000259" key="3">
    <source>
        <dbReference type="PROSITE" id="PS50106"/>
    </source>
</evidence>
<dbReference type="SUPFAM" id="SSF50156">
    <property type="entry name" value="PDZ domain-like"/>
    <property type="match status" value="1"/>
</dbReference>
<keyword evidence="2" id="KW-0378">Hydrolase</keyword>
<dbReference type="Gene3D" id="2.30.42.10">
    <property type="match status" value="1"/>
</dbReference>
<dbReference type="SMART" id="SM00228">
    <property type="entry name" value="PDZ"/>
    <property type="match status" value="1"/>
</dbReference>
<protein>
    <recommendedName>
        <fullName evidence="3">PDZ domain-containing protein</fullName>
    </recommendedName>
</protein>
<gene>
    <name evidence="4" type="ORF">S12H4_28347</name>
</gene>
<dbReference type="PANTHER" id="PTHR43343">
    <property type="entry name" value="PEPTIDASE S12"/>
    <property type="match status" value="1"/>
</dbReference>
<sequence length="277" mass="29056">TQQGAGSGWIIDETGIIVTNSHVVEGAESVTVTLSDDRVFLAEIIGTDPRDDLAVIKINAEKLPAATIGDASALKVGDWLIAIGNPLGLGISAKEGIVSRLGVPVSVSSGQTLYDLIETSAAINPGNSGGPLVNMAGEVIGITSIKIATVGVEGMGYAISINTALPIIEDLVTIGYVIRPWLGVVLYTVDEGIANRFELAVNQGSLVTEVAPNSPADKAGLEPGDVIVGFEDREITNTDDLIQAIRTTQIGQMVKITYWRDETKYTTYATLIESPPP</sequence>
<dbReference type="PRINTS" id="PR00834">
    <property type="entry name" value="PROTEASES2C"/>
</dbReference>
<evidence type="ECO:0000256" key="2">
    <source>
        <dbReference type="ARBA" id="ARBA00022801"/>
    </source>
</evidence>
<dbReference type="Pfam" id="PF13180">
    <property type="entry name" value="PDZ_2"/>
    <property type="match status" value="1"/>
</dbReference>
<dbReference type="InterPro" id="IPR036034">
    <property type="entry name" value="PDZ_sf"/>
</dbReference>
<evidence type="ECO:0000313" key="4">
    <source>
        <dbReference type="EMBL" id="GAJ02478.1"/>
    </source>
</evidence>
<dbReference type="InterPro" id="IPR001940">
    <property type="entry name" value="Peptidase_S1C"/>
</dbReference>
<dbReference type="Gene3D" id="2.40.10.120">
    <property type="match status" value="1"/>
</dbReference>
<keyword evidence="1" id="KW-0645">Protease</keyword>
<dbReference type="PROSITE" id="PS50106">
    <property type="entry name" value="PDZ"/>
    <property type="match status" value="1"/>
</dbReference>
<dbReference type="InterPro" id="IPR001478">
    <property type="entry name" value="PDZ"/>
</dbReference>
<proteinExistence type="predicted"/>
<dbReference type="SUPFAM" id="SSF50494">
    <property type="entry name" value="Trypsin-like serine proteases"/>
    <property type="match status" value="1"/>
</dbReference>
<dbReference type="InterPro" id="IPR009003">
    <property type="entry name" value="Peptidase_S1_PA"/>
</dbReference>
<organism evidence="4">
    <name type="scientific">marine sediment metagenome</name>
    <dbReference type="NCBI Taxonomy" id="412755"/>
    <lineage>
        <taxon>unclassified sequences</taxon>
        <taxon>metagenomes</taxon>
        <taxon>ecological metagenomes</taxon>
    </lineage>
</organism>
<reference evidence="4" key="1">
    <citation type="journal article" date="2014" name="Front. Microbiol.">
        <title>High frequency of phylogenetically diverse reductive dehalogenase-homologous genes in deep subseafloor sedimentary metagenomes.</title>
        <authorList>
            <person name="Kawai M."/>
            <person name="Futagami T."/>
            <person name="Toyoda A."/>
            <person name="Takaki Y."/>
            <person name="Nishi S."/>
            <person name="Hori S."/>
            <person name="Arai W."/>
            <person name="Tsubouchi T."/>
            <person name="Morono Y."/>
            <person name="Uchiyama I."/>
            <person name="Ito T."/>
            <person name="Fujiyama A."/>
            <person name="Inagaki F."/>
            <person name="Takami H."/>
        </authorList>
    </citation>
    <scope>NUCLEOTIDE SEQUENCE</scope>
    <source>
        <strain evidence="4">Expedition CK06-06</strain>
    </source>
</reference>
<dbReference type="EMBL" id="BARW01016251">
    <property type="protein sequence ID" value="GAJ02478.1"/>
    <property type="molecule type" value="Genomic_DNA"/>
</dbReference>
<evidence type="ECO:0000256" key="1">
    <source>
        <dbReference type="ARBA" id="ARBA00022670"/>
    </source>
</evidence>
<feature type="domain" description="PDZ" evidence="3">
    <location>
        <begin position="171"/>
        <end position="248"/>
    </location>
</feature>
<accession>X1TAY2</accession>
<dbReference type="PANTHER" id="PTHR43343:SF3">
    <property type="entry name" value="PROTEASE DO-LIKE 8, CHLOROPLASTIC"/>
    <property type="match status" value="1"/>
</dbReference>
<dbReference type="AlphaFoldDB" id="X1TAY2"/>
<dbReference type="GO" id="GO:0006508">
    <property type="term" value="P:proteolysis"/>
    <property type="evidence" value="ECO:0007669"/>
    <property type="project" value="UniProtKB-KW"/>
</dbReference>